<evidence type="ECO:0000256" key="3">
    <source>
        <dbReference type="ARBA" id="ARBA00023163"/>
    </source>
</evidence>
<dbReference type="InterPro" id="IPR036388">
    <property type="entry name" value="WH-like_DNA-bd_sf"/>
</dbReference>
<dbReference type="InterPro" id="IPR008920">
    <property type="entry name" value="TF_FadR/GntR_C"/>
</dbReference>
<dbReference type="SUPFAM" id="SSF46785">
    <property type="entry name" value="Winged helix' DNA-binding domain"/>
    <property type="match status" value="1"/>
</dbReference>
<evidence type="ECO:0000313" key="5">
    <source>
        <dbReference type="EMBL" id="SPF81659.1"/>
    </source>
</evidence>
<dbReference type="Pfam" id="PF00392">
    <property type="entry name" value="GntR"/>
    <property type="match status" value="1"/>
</dbReference>
<dbReference type="GO" id="GO:0003700">
    <property type="term" value="F:DNA-binding transcription factor activity"/>
    <property type="evidence" value="ECO:0007669"/>
    <property type="project" value="InterPro"/>
</dbReference>
<dbReference type="InterPro" id="IPR011711">
    <property type="entry name" value="GntR_C"/>
</dbReference>
<keyword evidence="1" id="KW-0805">Transcription regulation</keyword>
<gene>
    <name evidence="5" type="primary">mcbR_4</name>
    <name evidence="5" type="ORF">PRI8871_03484</name>
</gene>
<proteinExistence type="predicted"/>
<dbReference type="EMBL" id="OMOJ01000012">
    <property type="protein sequence ID" value="SPF81659.1"/>
    <property type="molecule type" value="Genomic_DNA"/>
</dbReference>
<dbReference type="Proteomes" id="UP000244904">
    <property type="component" value="Unassembled WGS sequence"/>
</dbReference>
<dbReference type="Pfam" id="PF07729">
    <property type="entry name" value="FCD"/>
    <property type="match status" value="1"/>
</dbReference>
<name>A0A2R8B0M3_9RHOB</name>
<dbReference type="InterPro" id="IPR000524">
    <property type="entry name" value="Tscrpt_reg_HTH_GntR"/>
</dbReference>
<dbReference type="InterPro" id="IPR036390">
    <property type="entry name" value="WH_DNA-bd_sf"/>
</dbReference>
<dbReference type="PANTHER" id="PTHR43537:SF39">
    <property type="entry name" value="HTH-TYPE TRANSCRIPTIONAL REGULATOR MCBR"/>
    <property type="match status" value="1"/>
</dbReference>
<reference evidence="6" key="1">
    <citation type="submission" date="2018-03" db="EMBL/GenBank/DDBJ databases">
        <authorList>
            <person name="Rodrigo-Torres L."/>
            <person name="Arahal R. D."/>
            <person name="Lucena T."/>
        </authorList>
    </citation>
    <scope>NUCLEOTIDE SEQUENCE [LARGE SCALE GENOMIC DNA]</scope>
    <source>
        <strain evidence="6">CECT 8871</strain>
    </source>
</reference>
<accession>A0A2R8B0M3</accession>
<feature type="domain" description="HTH gntR-type" evidence="4">
    <location>
        <begin position="12"/>
        <end position="79"/>
    </location>
</feature>
<dbReference type="RefSeq" id="WP_245897935.1">
    <property type="nucleotide sequence ID" value="NZ_OMOJ01000012.1"/>
</dbReference>
<dbReference type="Gene3D" id="1.20.120.530">
    <property type="entry name" value="GntR ligand-binding domain-like"/>
    <property type="match status" value="1"/>
</dbReference>
<sequence>MRIPETPRSEDMTTQDYAYHRLRNAVIVGAIPPGTSLTFRGIALEFGLSPTPVREAIRRLSTENAIEVLENRRLRVPEMTAGRLDELLELRVSLECHAAKRALPHLTDLQIDELQALDDDMDRSLAAGDLDALTRTNQTFHRSLYSANPDQAAVPLVESIWLQLGPFLRQVLHRIDQDGADYHKAILSALRARDAEALTRALEQDIRNGSIQAGRVLLDTPPAP</sequence>
<organism evidence="5 6">
    <name type="scientific">Pseudoprimorskyibacter insulae</name>
    <dbReference type="NCBI Taxonomy" id="1695997"/>
    <lineage>
        <taxon>Bacteria</taxon>
        <taxon>Pseudomonadati</taxon>
        <taxon>Pseudomonadota</taxon>
        <taxon>Alphaproteobacteria</taxon>
        <taxon>Rhodobacterales</taxon>
        <taxon>Paracoccaceae</taxon>
        <taxon>Pseudoprimorskyibacter</taxon>
    </lineage>
</organism>
<dbReference type="AlphaFoldDB" id="A0A2R8B0M3"/>
<keyword evidence="6" id="KW-1185">Reference proteome</keyword>
<dbReference type="SMART" id="SM00895">
    <property type="entry name" value="FCD"/>
    <property type="match status" value="1"/>
</dbReference>
<keyword evidence="3" id="KW-0804">Transcription</keyword>
<dbReference type="Gene3D" id="1.10.10.10">
    <property type="entry name" value="Winged helix-like DNA-binding domain superfamily/Winged helix DNA-binding domain"/>
    <property type="match status" value="1"/>
</dbReference>
<protein>
    <submittedName>
        <fullName evidence="5">HTH-type transcriptional regulator McbR</fullName>
    </submittedName>
</protein>
<dbReference type="PROSITE" id="PS50949">
    <property type="entry name" value="HTH_GNTR"/>
    <property type="match status" value="1"/>
</dbReference>
<dbReference type="PANTHER" id="PTHR43537">
    <property type="entry name" value="TRANSCRIPTIONAL REGULATOR, GNTR FAMILY"/>
    <property type="match status" value="1"/>
</dbReference>
<evidence type="ECO:0000256" key="1">
    <source>
        <dbReference type="ARBA" id="ARBA00023015"/>
    </source>
</evidence>
<dbReference type="SUPFAM" id="SSF48008">
    <property type="entry name" value="GntR ligand-binding domain-like"/>
    <property type="match status" value="1"/>
</dbReference>
<keyword evidence="2" id="KW-0238">DNA-binding</keyword>
<evidence type="ECO:0000313" key="6">
    <source>
        <dbReference type="Proteomes" id="UP000244904"/>
    </source>
</evidence>
<dbReference type="GO" id="GO:0003677">
    <property type="term" value="F:DNA binding"/>
    <property type="evidence" value="ECO:0007669"/>
    <property type="project" value="UniProtKB-KW"/>
</dbReference>
<evidence type="ECO:0000256" key="2">
    <source>
        <dbReference type="ARBA" id="ARBA00023125"/>
    </source>
</evidence>
<evidence type="ECO:0000259" key="4">
    <source>
        <dbReference type="PROSITE" id="PS50949"/>
    </source>
</evidence>
<dbReference type="SMART" id="SM00345">
    <property type="entry name" value="HTH_GNTR"/>
    <property type="match status" value="1"/>
</dbReference>